<name>A0A2U1T350_9MICO</name>
<accession>A0A2U1T350</accession>
<protein>
    <recommendedName>
        <fullName evidence="4">Helicase</fullName>
    </recommendedName>
</protein>
<dbReference type="Proteomes" id="UP000244978">
    <property type="component" value="Unassembled WGS sequence"/>
</dbReference>
<evidence type="ECO:0000313" key="2">
    <source>
        <dbReference type="EMBL" id="PWB98305.1"/>
    </source>
</evidence>
<keyword evidence="3" id="KW-1185">Reference proteome</keyword>
<gene>
    <name evidence="2" type="ORF">DF220_11030</name>
</gene>
<evidence type="ECO:0000313" key="3">
    <source>
        <dbReference type="Proteomes" id="UP000244978"/>
    </source>
</evidence>
<comment type="caution">
    <text evidence="2">The sequence shown here is derived from an EMBL/GenBank/DDBJ whole genome shotgun (WGS) entry which is preliminary data.</text>
</comment>
<organism evidence="2 3">
    <name type="scientific">Homoserinimonas hongtaonis</name>
    <dbReference type="NCBI Taxonomy" id="2079791"/>
    <lineage>
        <taxon>Bacteria</taxon>
        <taxon>Bacillati</taxon>
        <taxon>Actinomycetota</taxon>
        <taxon>Actinomycetes</taxon>
        <taxon>Micrococcales</taxon>
        <taxon>Microbacteriaceae</taxon>
        <taxon>Homoserinimonas</taxon>
    </lineage>
</organism>
<keyword evidence="1" id="KW-0472">Membrane</keyword>
<dbReference type="AlphaFoldDB" id="A0A2U1T350"/>
<evidence type="ECO:0000256" key="1">
    <source>
        <dbReference type="SAM" id="Phobius"/>
    </source>
</evidence>
<keyword evidence="1" id="KW-0812">Transmembrane</keyword>
<evidence type="ECO:0008006" key="4">
    <source>
        <dbReference type="Google" id="ProtNLM"/>
    </source>
</evidence>
<reference evidence="3" key="1">
    <citation type="submission" date="2018-04" db="EMBL/GenBank/DDBJ databases">
        <authorList>
            <person name="Liu S."/>
            <person name="Wang Z."/>
            <person name="Li J."/>
        </authorList>
    </citation>
    <scope>NUCLEOTIDE SEQUENCE [LARGE SCALE GENOMIC DNA]</scope>
    <source>
        <strain evidence="3">S1194</strain>
    </source>
</reference>
<keyword evidence="1" id="KW-1133">Transmembrane helix</keyword>
<dbReference type="NCBIfam" id="TIGR03816">
    <property type="entry name" value="tadE_like_DECH"/>
    <property type="match status" value="1"/>
</dbReference>
<sequence>MRDGERGAGSVLVVAILSVAVLSLALVIPLYKGLVLNRVAAGAADASALAAADVAVGIMPGEPCSVAQTVAAANGAELAQCEVDGLVATVVITVARDGFVVVSGATAGPAPRPQLAGTKG</sequence>
<feature type="transmembrane region" description="Helical" evidence="1">
    <location>
        <begin position="12"/>
        <end position="31"/>
    </location>
</feature>
<dbReference type="EMBL" id="QEEX01000001">
    <property type="protein sequence ID" value="PWB98305.1"/>
    <property type="molecule type" value="Genomic_DNA"/>
</dbReference>
<dbReference type="InterPro" id="IPR021202">
    <property type="entry name" value="Rv3654c-like"/>
</dbReference>
<proteinExistence type="predicted"/>